<name>A0AAP3UXC8_9PROT</name>
<organism evidence="3 4">
    <name type="scientific">Marinimicrococcus flavescens</name>
    <dbReference type="NCBI Taxonomy" id="3031815"/>
    <lineage>
        <taxon>Bacteria</taxon>
        <taxon>Pseudomonadati</taxon>
        <taxon>Pseudomonadota</taxon>
        <taxon>Alphaproteobacteria</taxon>
        <taxon>Geminicoccales</taxon>
        <taxon>Geminicoccaceae</taxon>
        <taxon>Marinimicrococcus</taxon>
    </lineage>
</organism>
<feature type="transmembrane region" description="Helical" evidence="1">
    <location>
        <begin position="69"/>
        <end position="91"/>
    </location>
</feature>
<feature type="domain" description="EamA" evidence="2">
    <location>
        <begin position="5"/>
        <end position="141"/>
    </location>
</feature>
<dbReference type="GO" id="GO:0016020">
    <property type="term" value="C:membrane"/>
    <property type="evidence" value="ECO:0007669"/>
    <property type="project" value="InterPro"/>
</dbReference>
<gene>
    <name evidence="3" type="ORF">PZ740_01610</name>
</gene>
<dbReference type="EMBL" id="JARGEQ010000008">
    <property type="protein sequence ID" value="MDF1585078.1"/>
    <property type="molecule type" value="Genomic_DNA"/>
</dbReference>
<dbReference type="RefSeq" id="WP_327787489.1">
    <property type="nucleotide sequence ID" value="NZ_JARGEQ010000008.1"/>
</dbReference>
<feature type="transmembrane region" description="Helical" evidence="1">
    <location>
        <begin position="254"/>
        <end position="276"/>
    </location>
</feature>
<feature type="transmembrane region" description="Helical" evidence="1">
    <location>
        <begin position="36"/>
        <end position="57"/>
    </location>
</feature>
<feature type="transmembrane region" description="Helical" evidence="1">
    <location>
        <begin position="160"/>
        <end position="179"/>
    </location>
</feature>
<keyword evidence="1" id="KW-0472">Membrane</keyword>
<feature type="transmembrane region" description="Helical" evidence="1">
    <location>
        <begin position="227"/>
        <end position="248"/>
    </location>
</feature>
<proteinExistence type="predicted"/>
<evidence type="ECO:0000259" key="2">
    <source>
        <dbReference type="Pfam" id="PF00892"/>
    </source>
</evidence>
<dbReference type="AlphaFoldDB" id="A0AAP3UXC8"/>
<reference evidence="3 4" key="1">
    <citation type="submission" date="2023-03" db="EMBL/GenBank/DDBJ databases">
        <title>YIM 152171 draft genome.</title>
        <authorList>
            <person name="Yang Z."/>
        </authorList>
    </citation>
    <scope>NUCLEOTIDE SEQUENCE [LARGE SCALE GENOMIC DNA]</scope>
    <source>
        <strain evidence="3 4">YIM 152171</strain>
    </source>
</reference>
<sequence length="302" mass="31515">MQDLWIPVTIAAALFQTLRTAVQKYLAGRLSTTASAFTRFAYGAPFALAYLAGLAAWQDAAVPAPDLAFVGWVLLGAVAQIIATGLLIAAVTLRNFTVGVAWSKTEILQAALVGIVLLGEPVGPVGTAGIMLATAGVMLMSLAKSGQGWRALLAGLTERAALVGIGAGAGFAISAVGFRGAALSLGLENPIFAASVTLAWATTLQTLLLGAWLAWREPGQLMLVLRSWRISGLAGLASVLGSGCWFTAMTIQVVPYVRTLGLVELVFTYLLTVFWFRERPKLRELLGVLAMAGGIAMVLLAG</sequence>
<comment type="caution">
    <text evidence="3">The sequence shown here is derived from an EMBL/GenBank/DDBJ whole genome shotgun (WGS) entry which is preliminary data.</text>
</comment>
<keyword evidence="4" id="KW-1185">Reference proteome</keyword>
<dbReference type="Pfam" id="PF00892">
    <property type="entry name" value="EamA"/>
    <property type="match status" value="2"/>
</dbReference>
<evidence type="ECO:0000313" key="4">
    <source>
        <dbReference type="Proteomes" id="UP001301140"/>
    </source>
</evidence>
<evidence type="ECO:0000256" key="1">
    <source>
        <dbReference type="SAM" id="Phobius"/>
    </source>
</evidence>
<keyword evidence="1" id="KW-0812">Transmembrane</keyword>
<protein>
    <submittedName>
        <fullName evidence="3">DMT family transporter</fullName>
    </submittedName>
</protein>
<dbReference type="Proteomes" id="UP001301140">
    <property type="component" value="Unassembled WGS sequence"/>
</dbReference>
<feature type="transmembrane region" description="Helical" evidence="1">
    <location>
        <begin position="191"/>
        <end position="215"/>
    </location>
</feature>
<dbReference type="InterPro" id="IPR037185">
    <property type="entry name" value="EmrE-like"/>
</dbReference>
<keyword evidence="1" id="KW-1133">Transmembrane helix</keyword>
<dbReference type="SUPFAM" id="SSF103481">
    <property type="entry name" value="Multidrug resistance efflux transporter EmrE"/>
    <property type="match status" value="2"/>
</dbReference>
<accession>A0AAP3UXC8</accession>
<feature type="transmembrane region" description="Helical" evidence="1">
    <location>
        <begin position="111"/>
        <end position="139"/>
    </location>
</feature>
<evidence type="ECO:0000313" key="3">
    <source>
        <dbReference type="EMBL" id="MDF1585078.1"/>
    </source>
</evidence>
<feature type="domain" description="EamA" evidence="2">
    <location>
        <begin position="163"/>
        <end position="299"/>
    </location>
</feature>
<dbReference type="InterPro" id="IPR000620">
    <property type="entry name" value="EamA_dom"/>
</dbReference>
<feature type="transmembrane region" description="Helical" evidence="1">
    <location>
        <begin position="285"/>
        <end position="301"/>
    </location>
</feature>